<dbReference type="HOGENOM" id="CLU_083552_1_0_0"/>
<feature type="domain" description="Impact N-terminal" evidence="2">
    <location>
        <begin position="20"/>
        <end position="125"/>
    </location>
</feature>
<evidence type="ECO:0000259" key="2">
    <source>
        <dbReference type="Pfam" id="PF01205"/>
    </source>
</evidence>
<dbReference type="GO" id="GO:0005737">
    <property type="term" value="C:cytoplasm"/>
    <property type="evidence" value="ECO:0007669"/>
    <property type="project" value="TreeGrafter"/>
</dbReference>
<gene>
    <name evidence="3" type="ordered locus">Amico_1848</name>
</gene>
<reference evidence="3 4" key="1">
    <citation type="journal article" date="2010" name="Stand. Genomic Sci.">
        <title>Complete genome sequence of Aminobacterium colombiense type strain (ALA-1).</title>
        <authorList>
            <person name="Chertkov O."/>
            <person name="Sikorski J."/>
            <person name="Brambilla E."/>
            <person name="Lapidus A."/>
            <person name="Copeland A."/>
            <person name="Glavina Del Rio T."/>
            <person name="Nolan M."/>
            <person name="Lucas S."/>
            <person name="Tice H."/>
            <person name="Cheng J.F."/>
            <person name="Han C."/>
            <person name="Detter J.C."/>
            <person name="Bruce D."/>
            <person name="Tapia R."/>
            <person name="Goodwin L."/>
            <person name="Pitluck S."/>
            <person name="Liolios K."/>
            <person name="Ivanova N."/>
            <person name="Mavromatis K."/>
            <person name="Ovchinnikova G."/>
            <person name="Pati A."/>
            <person name="Chen A."/>
            <person name="Palaniappan K."/>
            <person name="Land M."/>
            <person name="Hauser L."/>
            <person name="Chang Y.J."/>
            <person name="Jeffries C.D."/>
            <person name="Spring S."/>
            <person name="Rohde M."/>
            <person name="Goker M."/>
            <person name="Bristow J."/>
            <person name="Eisen J.A."/>
            <person name="Markowitz V."/>
            <person name="Hugenholtz P."/>
            <person name="Kyrpides N.C."/>
            <person name="Klenk H.P."/>
        </authorList>
    </citation>
    <scope>NUCLEOTIDE SEQUENCE [LARGE SCALE GENOMIC DNA]</scope>
    <source>
        <strain evidence="4">DSM 12261 / ALA-1</strain>
    </source>
</reference>
<dbReference type="OrthoDB" id="9813771at2"/>
<dbReference type="PROSITE" id="PS00910">
    <property type="entry name" value="UPF0029"/>
    <property type="match status" value="1"/>
</dbReference>
<dbReference type="EMBL" id="CP001997">
    <property type="protein sequence ID" value="ADE57961.1"/>
    <property type="molecule type" value="Genomic_DNA"/>
</dbReference>
<dbReference type="Pfam" id="PF01205">
    <property type="entry name" value="Impact_N"/>
    <property type="match status" value="1"/>
</dbReference>
<dbReference type="KEGG" id="aco:Amico_1848"/>
<proteinExistence type="inferred from homology"/>
<dbReference type="AlphaFoldDB" id="D5EHC9"/>
<dbReference type="PANTHER" id="PTHR16301:SF20">
    <property type="entry name" value="IMPACT FAMILY MEMBER YIGZ"/>
    <property type="match status" value="1"/>
</dbReference>
<organism evidence="3 4">
    <name type="scientific">Aminobacterium colombiense (strain DSM 12261 / ALA-1)</name>
    <dbReference type="NCBI Taxonomy" id="572547"/>
    <lineage>
        <taxon>Bacteria</taxon>
        <taxon>Thermotogati</taxon>
        <taxon>Synergistota</taxon>
        <taxon>Synergistia</taxon>
        <taxon>Synergistales</taxon>
        <taxon>Aminobacteriaceae</taxon>
        <taxon>Aminobacterium</taxon>
    </lineage>
</organism>
<dbReference type="Gene3D" id="3.30.230.30">
    <property type="entry name" value="Impact, N-terminal domain"/>
    <property type="match status" value="1"/>
</dbReference>
<dbReference type="STRING" id="572547.Amico_1848"/>
<protein>
    <recommendedName>
        <fullName evidence="2">Impact N-terminal domain-containing protein</fullName>
    </recommendedName>
</protein>
<dbReference type="SUPFAM" id="SSF54211">
    <property type="entry name" value="Ribosomal protein S5 domain 2-like"/>
    <property type="match status" value="1"/>
</dbReference>
<name>D5EHC9_AMICL</name>
<evidence type="ECO:0000313" key="4">
    <source>
        <dbReference type="Proteomes" id="UP000002366"/>
    </source>
</evidence>
<dbReference type="GO" id="GO:0006446">
    <property type="term" value="P:regulation of translational initiation"/>
    <property type="evidence" value="ECO:0007669"/>
    <property type="project" value="TreeGrafter"/>
</dbReference>
<dbReference type="RefSeq" id="WP_013049223.1">
    <property type="nucleotide sequence ID" value="NC_014011.1"/>
</dbReference>
<dbReference type="InterPro" id="IPR020569">
    <property type="entry name" value="UPF0029_Impact_CS"/>
</dbReference>
<sequence length="206" mass="23061">MIVDEFWEPAENISAEIKIKRSIFIAHISVARTEEDARQFVTHISQKHKQATHNCWAYRIGVDPPHEYSSDDGEPNGTAGKPILGAIQRFDVTNTVLVVTRYFGGIKLGVRGLIEAYGEAASNVLENAGKIRGRLGSRCNIQIDYPSYSAFLYQLKGLGVEEGSCNVTFEEDVRVSCFVPLSLWGRVEAFLCESQNRSFIKGWSRE</sequence>
<dbReference type="InterPro" id="IPR036956">
    <property type="entry name" value="Impact_N_sf"/>
</dbReference>
<evidence type="ECO:0000313" key="3">
    <source>
        <dbReference type="EMBL" id="ADE57961.1"/>
    </source>
</evidence>
<comment type="similarity">
    <text evidence="1">Belongs to the IMPACT family.</text>
</comment>
<dbReference type="PANTHER" id="PTHR16301">
    <property type="entry name" value="IMPACT-RELATED"/>
    <property type="match status" value="1"/>
</dbReference>
<dbReference type="InterPro" id="IPR001498">
    <property type="entry name" value="Impact_N"/>
</dbReference>
<evidence type="ECO:0000256" key="1">
    <source>
        <dbReference type="ARBA" id="ARBA00007665"/>
    </source>
</evidence>
<dbReference type="Proteomes" id="UP000002366">
    <property type="component" value="Chromosome"/>
</dbReference>
<dbReference type="InterPro" id="IPR020568">
    <property type="entry name" value="Ribosomal_Su5_D2-typ_SF"/>
</dbReference>
<keyword evidence="4" id="KW-1185">Reference proteome</keyword>
<accession>D5EHC9</accession>
<dbReference type="eggNOG" id="COG1739">
    <property type="taxonomic scope" value="Bacteria"/>
</dbReference>
<dbReference type="InterPro" id="IPR023582">
    <property type="entry name" value="Impact"/>
</dbReference>